<dbReference type="Gene3D" id="3.30.1390.20">
    <property type="entry name" value="Ribosomal protein L30, ferredoxin-like fold domain"/>
    <property type="match status" value="1"/>
</dbReference>
<dbReference type="SUPFAM" id="SSF55129">
    <property type="entry name" value="Ribosomal protein L30p/L7e"/>
    <property type="match status" value="1"/>
</dbReference>
<dbReference type="STRING" id="478820.A0A196SI05"/>
<reference evidence="3 4" key="1">
    <citation type="submission" date="2016-05" db="EMBL/GenBank/DDBJ databases">
        <title>Nuclear genome of Blastocystis sp. subtype 1 NandII.</title>
        <authorList>
            <person name="Gentekaki E."/>
            <person name="Curtis B."/>
            <person name="Stairs C."/>
            <person name="Eme L."/>
            <person name="Herman E."/>
            <person name="Klimes V."/>
            <person name="Arias M.C."/>
            <person name="Elias M."/>
            <person name="Hilliou F."/>
            <person name="Klute M."/>
            <person name="Malik S.-B."/>
            <person name="Pightling A."/>
            <person name="Rachubinski R."/>
            <person name="Salas D."/>
            <person name="Schlacht A."/>
            <person name="Suga H."/>
            <person name="Archibald J."/>
            <person name="Ball S.G."/>
            <person name="Clark G."/>
            <person name="Dacks J."/>
            <person name="Van Der Giezen M."/>
            <person name="Tsaousis A."/>
            <person name="Roger A."/>
        </authorList>
    </citation>
    <scope>NUCLEOTIDE SEQUENCE [LARGE SCALE GENOMIC DNA]</scope>
    <source>
        <strain evidence="4">ATCC 50177 / NandII</strain>
    </source>
</reference>
<dbReference type="EMBL" id="LXWW01000117">
    <property type="protein sequence ID" value="OAO15807.1"/>
    <property type="molecule type" value="Genomic_DNA"/>
</dbReference>
<dbReference type="InterPro" id="IPR035808">
    <property type="entry name" value="Ribosomal_uL30_euk_arc"/>
</dbReference>
<dbReference type="PANTHER" id="PTHR11524:SF16">
    <property type="entry name" value="LARGE RIBOSOMAL SUBUNIT PROTEIN UL30"/>
    <property type="match status" value="1"/>
</dbReference>
<dbReference type="GO" id="GO:0022625">
    <property type="term" value="C:cytosolic large ribosomal subunit"/>
    <property type="evidence" value="ECO:0007669"/>
    <property type="project" value="TreeGrafter"/>
</dbReference>
<keyword evidence="4" id="KW-1185">Reference proteome</keyword>
<feature type="non-terminal residue" evidence="3">
    <location>
        <position position="1"/>
    </location>
</feature>
<protein>
    <submittedName>
        <fullName evidence="3">60S ribosomal protein L7</fullName>
    </submittedName>
</protein>
<dbReference type="CDD" id="cd01657">
    <property type="entry name" value="Ribosomal_L7_archeal_euk"/>
    <property type="match status" value="1"/>
</dbReference>
<name>A0A196SI05_BLAHN</name>
<keyword evidence="1 3" id="KW-0689">Ribosomal protein</keyword>
<proteinExistence type="predicted"/>
<dbReference type="GO" id="GO:0000463">
    <property type="term" value="P:maturation of LSU-rRNA from tricistronic rRNA transcript (SSU-rRNA, 5.8S rRNA, LSU-rRNA)"/>
    <property type="evidence" value="ECO:0007669"/>
    <property type="project" value="TreeGrafter"/>
</dbReference>
<evidence type="ECO:0000256" key="1">
    <source>
        <dbReference type="ARBA" id="ARBA00022980"/>
    </source>
</evidence>
<dbReference type="AlphaFoldDB" id="A0A196SI05"/>
<comment type="caution">
    <text evidence="3">The sequence shown here is derived from an EMBL/GenBank/DDBJ whole genome shotgun (WGS) entry which is preliminary data.</text>
</comment>
<dbReference type="InterPro" id="IPR039699">
    <property type="entry name" value="Ribosomal_uL30"/>
</dbReference>
<evidence type="ECO:0000313" key="4">
    <source>
        <dbReference type="Proteomes" id="UP000078348"/>
    </source>
</evidence>
<dbReference type="InterPro" id="IPR036919">
    <property type="entry name" value="Ribo_uL30_ferredoxin-like_sf"/>
</dbReference>
<organism evidence="3 4">
    <name type="scientific">Blastocystis sp. subtype 1 (strain ATCC 50177 / NandII)</name>
    <dbReference type="NCBI Taxonomy" id="478820"/>
    <lineage>
        <taxon>Eukaryota</taxon>
        <taxon>Sar</taxon>
        <taxon>Stramenopiles</taxon>
        <taxon>Bigyra</taxon>
        <taxon>Opalozoa</taxon>
        <taxon>Opalinata</taxon>
        <taxon>Blastocystidae</taxon>
        <taxon>Blastocystis</taxon>
    </lineage>
</organism>
<accession>A0A196SI05</accession>
<dbReference type="GO" id="GO:0003735">
    <property type="term" value="F:structural constituent of ribosome"/>
    <property type="evidence" value="ECO:0007669"/>
    <property type="project" value="TreeGrafter"/>
</dbReference>
<evidence type="ECO:0000313" key="3">
    <source>
        <dbReference type="EMBL" id="OAO15807.1"/>
    </source>
</evidence>
<dbReference type="PANTHER" id="PTHR11524">
    <property type="entry name" value="60S RIBOSOMAL PROTEIN L7"/>
    <property type="match status" value="1"/>
</dbReference>
<evidence type="ECO:0000256" key="2">
    <source>
        <dbReference type="ARBA" id="ARBA00023274"/>
    </source>
</evidence>
<dbReference type="Proteomes" id="UP000078348">
    <property type="component" value="Unassembled WGS sequence"/>
</dbReference>
<keyword evidence="2" id="KW-0687">Ribonucleoprotein</keyword>
<gene>
    <name evidence="3" type="ORF">AV274_2466</name>
</gene>
<dbReference type="OrthoDB" id="28644at2759"/>
<dbReference type="GO" id="GO:0003723">
    <property type="term" value="F:RNA binding"/>
    <property type="evidence" value="ECO:0007669"/>
    <property type="project" value="TreeGrafter"/>
</dbReference>
<sequence length="120" mass="13907">TKEMLRIVEPYIAYGYPNLKTIRSLIYKRGYAKLNMQRVPITCNEQIEKVLGKFGIFSVEDLIHEIYTVGPHFKQCNNFLWPFKLNSPDGGFSKKLLHFNEGGDYGNHEVLIGKLVNRMI</sequence>